<evidence type="ECO:0008006" key="3">
    <source>
        <dbReference type="Google" id="ProtNLM"/>
    </source>
</evidence>
<dbReference type="EMBL" id="JBHSFZ010000018">
    <property type="protein sequence ID" value="MFC4594527.1"/>
    <property type="molecule type" value="Genomic_DNA"/>
</dbReference>
<comment type="caution">
    <text evidence="1">The sequence shown here is derived from an EMBL/GenBank/DDBJ whole genome shotgun (WGS) entry which is preliminary data.</text>
</comment>
<evidence type="ECO:0000313" key="2">
    <source>
        <dbReference type="Proteomes" id="UP001595957"/>
    </source>
</evidence>
<name>A0ABV9EY05_9SPHN</name>
<proteinExistence type="predicted"/>
<protein>
    <recommendedName>
        <fullName evidence="3">Thiolase N-terminal domain-containing protein</fullName>
    </recommendedName>
</protein>
<sequence>MFNNRNPVIGDVYQSLQGDLASRTQQDLYFEVAKGALAYAGLTLSDVDGLIGDAPEGVGIRHLLPGAALADLIGHPLKFEAMTHIGAAASSAGVGVAAMAVSAGIADVVLVPTAAAGRGWDSIPATGAQRSLRWQSSGAPMNGYGARRASPTMLSTAVGY</sequence>
<dbReference type="Gene3D" id="3.40.47.10">
    <property type="match status" value="1"/>
</dbReference>
<dbReference type="Proteomes" id="UP001595957">
    <property type="component" value="Unassembled WGS sequence"/>
</dbReference>
<gene>
    <name evidence="1" type="ORF">ACFO3E_10040</name>
</gene>
<dbReference type="RefSeq" id="WP_380804326.1">
    <property type="nucleotide sequence ID" value="NZ_JBHSFZ010000018.1"/>
</dbReference>
<reference evidence="2" key="1">
    <citation type="journal article" date="2019" name="Int. J. Syst. Evol. Microbiol.">
        <title>The Global Catalogue of Microorganisms (GCM) 10K type strain sequencing project: providing services to taxonomists for standard genome sequencing and annotation.</title>
        <authorList>
            <consortium name="The Broad Institute Genomics Platform"/>
            <consortium name="The Broad Institute Genome Sequencing Center for Infectious Disease"/>
            <person name="Wu L."/>
            <person name="Ma J."/>
        </authorList>
    </citation>
    <scope>NUCLEOTIDE SEQUENCE [LARGE SCALE GENOMIC DNA]</scope>
    <source>
        <strain evidence="2">NBRC 103632</strain>
    </source>
</reference>
<dbReference type="SUPFAM" id="SSF53901">
    <property type="entry name" value="Thiolase-like"/>
    <property type="match status" value="1"/>
</dbReference>
<keyword evidence="2" id="KW-1185">Reference proteome</keyword>
<evidence type="ECO:0000313" key="1">
    <source>
        <dbReference type="EMBL" id="MFC4594527.1"/>
    </source>
</evidence>
<organism evidence="1 2">
    <name type="scientific">Sphingobium tyrosinilyticum</name>
    <dbReference type="NCBI Taxonomy" id="2715436"/>
    <lineage>
        <taxon>Bacteria</taxon>
        <taxon>Pseudomonadati</taxon>
        <taxon>Pseudomonadota</taxon>
        <taxon>Alphaproteobacteria</taxon>
        <taxon>Sphingomonadales</taxon>
        <taxon>Sphingomonadaceae</taxon>
        <taxon>Sphingobium</taxon>
    </lineage>
</organism>
<accession>A0ABV9EY05</accession>
<dbReference type="InterPro" id="IPR016039">
    <property type="entry name" value="Thiolase-like"/>
</dbReference>